<organism evidence="1">
    <name type="scientific">marine sediment metagenome</name>
    <dbReference type="NCBI Taxonomy" id="412755"/>
    <lineage>
        <taxon>unclassified sequences</taxon>
        <taxon>metagenomes</taxon>
        <taxon>ecological metagenomes</taxon>
    </lineage>
</organism>
<feature type="non-terminal residue" evidence="1">
    <location>
        <position position="181"/>
    </location>
</feature>
<name>X1LRG2_9ZZZZ</name>
<gene>
    <name evidence="1" type="ORF">S06H3_29543</name>
</gene>
<evidence type="ECO:0000313" key="1">
    <source>
        <dbReference type="EMBL" id="GAI21947.1"/>
    </source>
</evidence>
<accession>X1LRG2</accession>
<dbReference type="InterPro" id="IPR009057">
    <property type="entry name" value="Homeodomain-like_sf"/>
</dbReference>
<evidence type="ECO:0008006" key="2">
    <source>
        <dbReference type="Google" id="ProtNLM"/>
    </source>
</evidence>
<comment type="caution">
    <text evidence="1">The sequence shown here is derived from an EMBL/GenBank/DDBJ whole genome shotgun (WGS) entry which is preliminary data.</text>
</comment>
<reference evidence="1" key="1">
    <citation type="journal article" date="2014" name="Front. Microbiol.">
        <title>High frequency of phylogenetically diverse reductive dehalogenase-homologous genes in deep subseafloor sedimentary metagenomes.</title>
        <authorList>
            <person name="Kawai M."/>
            <person name="Futagami T."/>
            <person name="Toyoda A."/>
            <person name="Takaki Y."/>
            <person name="Nishi S."/>
            <person name="Hori S."/>
            <person name="Arai W."/>
            <person name="Tsubouchi T."/>
            <person name="Morono Y."/>
            <person name="Uchiyama I."/>
            <person name="Ito T."/>
            <person name="Fujiyama A."/>
            <person name="Inagaki F."/>
            <person name="Takami H."/>
        </authorList>
    </citation>
    <scope>NUCLEOTIDE SEQUENCE</scope>
    <source>
        <strain evidence="1">Expedition CK06-06</strain>
    </source>
</reference>
<protein>
    <recommendedName>
        <fullName evidence="2">DNA-binding domain-containing protein</fullName>
    </recommendedName>
</protein>
<dbReference type="EMBL" id="BARV01017317">
    <property type="protein sequence ID" value="GAI21947.1"/>
    <property type="molecule type" value="Genomic_DNA"/>
</dbReference>
<proteinExistence type="predicted"/>
<dbReference type="SUPFAM" id="SSF46689">
    <property type="entry name" value="Homeodomain-like"/>
    <property type="match status" value="1"/>
</dbReference>
<dbReference type="AlphaFoldDB" id="X1LRG2"/>
<sequence>MNIKEFREKAIKRYKNGESPKEIYQSLGKSKTWFFKWLKRYKLDGKDWAKSHSCKPHKSPKRIDEMMEQMVIETRKHLEKKLYSQIGALAISYNLNKQGIISPPISTINKILRRNNLIHQKTKYIPKGVNYPSLAISRSNYLHQLDVVGPRYLKEDGRFYSINIIDAYDRRNSINPDRRQT</sequence>
<dbReference type="Pfam" id="PF13384">
    <property type="entry name" value="HTH_23"/>
    <property type="match status" value="1"/>
</dbReference>